<keyword evidence="1" id="KW-0732">Signal</keyword>
<sequence length="73" mass="8556">MLRLTVILCEIVSLMIDDVRAKRGVDRSYSRMCDLRVEHQVGWEYLVTHRIVLPELSTHLDRRSAQLGPRVPR</sequence>
<keyword evidence="2" id="KW-0328">Glycosyltransferase</keyword>
<name>A0A2Z7ATU0_9LAMI</name>
<evidence type="ECO:0000256" key="1">
    <source>
        <dbReference type="SAM" id="SignalP"/>
    </source>
</evidence>
<evidence type="ECO:0000313" key="3">
    <source>
        <dbReference type="Proteomes" id="UP000250235"/>
    </source>
</evidence>
<dbReference type="Proteomes" id="UP000250235">
    <property type="component" value="Unassembled WGS sequence"/>
</dbReference>
<keyword evidence="3" id="KW-1185">Reference proteome</keyword>
<dbReference type="GO" id="GO:0016757">
    <property type="term" value="F:glycosyltransferase activity"/>
    <property type="evidence" value="ECO:0007669"/>
    <property type="project" value="UniProtKB-KW"/>
</dbReference>
<feature type="chain" id="PRO_5016302966" evidence="1">
    <location>
        <begin position="22"/>
        <end position="73"/>
    </location>
</feature>
<dbReference type="AlphaFoldDB" id="A0A2Z7ATU0"/>
<evidence type="ECO:0000313" key="2">
    <source>
        <dbReference type="EMBL" id="KZV22767.1"/>
    </source>
</evidence>
<keyword evidence="2" id="KW-0808">Transferase</keyword>
<protein>
    <submittedName>
        <fullName evidence="2">Glucomannan 4-beta-mannosyltransferase 9</fullName>
    </submittedName>
</protein>
<accession>A0A2Z7ATU0</accession>
<dbReference type="EMBL" id="KV014108">
    <property type="protein sequence ID" value="KZV22767.1"/>
    <property type="molecule type" value="Genomic_DNA"/>
</dbReference>
<gene>
    <name evidence="2" type="ORF">F511_30403</name>
</gene>
<organism evidence="2 3">
    <name type="scientific">Dorcoceras hygrometricum</name>
    <dbReference type="NCBI Taxonomy" id="472368"/>
    <lineage>
        <taxon>Eukaryota</taxon>
        <taxon>Viridiplantae</taxon>
        <taxon>Streptophyta</taxon>
        <taxon>Embryophyta</taxon>
        <taxon>Tracheophyta</taxon>
        <taxon>Spermatophyta</taxon>
        <taxon>Magnoliopsida</taxon>
        <taxon>eudicotyledons</taxon>
        <taxon>Gunneridae</taxon>
        <taxon>Pentapetalae</taxon>
        <taxon>asterids</taxon>
        <taxon>lamiids</taxon>
        <taxon>Lamiales</taxon>
        <taxon>Gesneriaceae</taxon>
        <taxon>Didymocarpoideae</taxon>
        <taxon>Trichosporeae</taxon>
        <taxon>Loxocarpinae</taxon>
        <taxon>Dorcoceras</taxon>
    </lineage>
</organism>
<feature type="signal peptide" evidence="1">
    <location>
        <begin position="1"/>
        <end position="21"/>
    </location>
</feature>
<reference evidence="2 3" key="1">
    <citation type="journal article" date="2015" name="Proc. Natl. Acad. Sci. U.S.A.">
        <title>The resurrection genome of Boea hygrometrica: A blueprint for survival of dehydration.</title>
        <authorList>
            <person name="Xiao L."/>
            <person name="Yang G."/>
            <person name="Zhang L."/>
            <person name="Yang X."/>
            <person name="Zhao S."/>
            <person name="Ji Z."/>
            <person name="Zhou Q."/>
            <person name="Hu M."/>
            <person name="Wang Y."/>
            <person name="Chen M."/>
            <person name="Xu Y."/>
            <person name="Jin H."/>
            <person name="Xiao X."/>
            <person name="Hu G."/>
            <person name="Bao F."/>
            <person name="Hu Y."/>
            <person name="Wan P."/>
            <person name="Li L."/>
            <person name="Deng X."/>
            <person name="Kuang T."/>
            <person name="Xiang C."/>
            <person name="Zhu J.K."/>
            <person name="Oliver M.J."/>
            <person name="He Y."/>
        </authorList>
    </citation>
    <scope>NUCLEOTIDE SEQUENCE [LARGE SCALE GENOMIC DNA]</scope>
    <source>
        <strain evidence="3">cv. XS01</strain>
    </source>
</reference>
<proteinExistence type="predicted"/>